<evidence type="ECO:0000313" key="3">
    <source>
        <dbReference type="Proteomes" id="UP001201163"/>
    </source>
</evidence>
<keyword evidence="3" id="KW-1185">Reference proteome</keyword>
<comment type="caution">
    <text evidence="2">The sequence shown here is derived from an EMBL/GenBank/DDBJ whole genome shotgun (WGS) entry which is preliminary data.</text>
</comment>
<protein>
    <submittedName>
        <fullName evidence="2">Uncharacterized protein</fullName>
    </submittedName>
</protein>
<feature type="region of interest" description="Disordered" evidence="1">
    <location>
        <begin position="129"/>
        <end position="158"/>
    </location>
</feature>
<proteinExistence type="predicted"/>
<reference evidence="2" key="1">
    <citation type="submission" date="2022-01" db="EMBL/GenBank/DDBJ databases">
        <title>Comparative genomics reveals a dynamic genome evolution in the ectomycorrhizal milk-cap (Lactarius) mushrooms.</title>
        <authorList>
            <consortium name="DOE Joint Genome Institute"/>
            <person name="Lebreton A."/>
            <person name="Tang N."/>
            <person name="Kuo A."/>
            <person name="LaButti K."/>
            <person name="Drula E."/>
            <person name="Barry K."/>
            <person name="Clum A."/>
            <person name="Lipzen A."/>
            <person name="Mousain D."/>
            <person name="Ng V."/>
            <person name="Wang R."/>
            <person name="Wang X."/>
            <person name="Dai Y."/>
            <person name="Henrissat B."/>
            <person name="Grigoriev I.V."/>
            <person name="Guerin-Laguette A."/>
            <person name="Yu F."/>
            <person name="Martin F.M."/>
        </authorList>
    </citation>
    <scope>NUCLEOTIDE SEQUENCE</scope>
    <source>
        <strain evidence="2">QP</strain>
    </source>
</reference>
<name>A0AAD4LD06_9AGAM</name>
<evidence type="ECO:0000256" key="1">
    <source>
        <dbReference type="SAM" id="MobiDB-lite"/>
    </source>
</evidence>
<dbReference type="AlphaFoldDB" id="A0AAD4LD06"/>
<organism evidence="2 3">
    <name type="scientific">Lactarius akahatsu</name>
    <dbReference type="NCBI Taxonomy" id="416441"/>
    <lineage>
        <taxon>Eukaryota</taxon>
        <taxon>Fungi</taxon>
        <taxon>Dikarya</taxon>
        <taxon>Basidiomycota</taxon>
        <taxon>Agaricomycotina</taxon>
        <taxon>Agaricomycetes</taxon>
        <taxon>Russulales</taxon>
        <taxon>Russulaceae</taxon>
        <taxon>Lactarius</taxon>
    </lineage>
</organism>
<dbReference type="Proteomes" id="UP001201163">
    <property type="component" value="Unassembled WGS sequence"/>
</dbReference>
<dbReference type="EMBL" id="JAKELL010000049">
    <property type="protein sequence ID" value="KAH8987205.1"/>
    <property type="molecule type" value="Genomic_DNA"/>
</dbReference>
<evidence type="ECO:0000313" key="2">
    <source>
        <dbReference type="EMBL" id="KAH8987205.1"/>
    </source>
</evidence>
<accession>A0AAD4LD06</accession>
<gene>
    <name evidence="2" type="ORF">EDB92DRAFT_1153751</name>
</gene>
<sequence>MACGFGPASTQDDKESTDRQARLTYVEEHAGEGLYVSYVPAKQVPCQVVVHRGGPRFAVQYNVCKTIPCSPIGISGVGCAKPACTCGRCRSPEKPRDLRGTAALRWARPCQHISVDPPTTHALADPIREDGLLPPASEGGELRGLRRRQSKASTKTACTIRQPGLATNQQDHLGSAGALLYDRSRESAGWGGFSRSARSVGIPFCGRCGRGHVDGTHQTKRRRSECLFRADQIRWLPVGGRTVPTWVRTPITRR</sequence>